<evidence type="ECO:0000313" key="1">
    <source>
        <dbReference type="EMBL" id="GBL87585.1"/>
    </source>
</evidence>
<dbReference type="Proteomes" id="UP000499080">
    <property type="component" value="Unassembled WGS sequence"/>
</dbReference>
<keyword evidence="2" id="KW-1185">Reference proteome</keyword>
<sequence length="85" mass="9750">MSPPVLSRLSTFSENQMLHLALGKITRILADEVADAIDSELNESKRLWVRKWIKRRNQLGASNLLLRELAAENPAEYKLFLRMTA</sequence>
<protein>
    <submittedName>
        <fullName evidence="1">Uncharacterized protein</fullName>
    </submittedName>
</protein>
<reference evidence="1 2" key="1">
    <citation type="journal article" date="2019" name="Sci. Rep.">
        <title>Orb-weaving spider Araneus ventricosus genome elucidates the spidroin gene catalogue.</title>
        <authorList>
            <person name="Kono N."/>
            <person name="Nakamura H."/>
            <person name="Ohtoshi R."/>
            <person name="Moran D.A.P."/>
            <person name="Shinohara A."/>
            <person name="Yoshida Y."/>
            <person name="Fujiwara M."/>
            <person name="Mori M."/>
            <person name="Tomita M."/>
            <person name="Arakawa K."/>
        </authorList>
    </citation>
    <scope>NUCLEOTIDE SEQUENCE [LARGE SCALE GENOMIC DNA]</scope>
</reference>
<proteinExistence type="predicted"/>
<gene>
    <name evidence="1" type="ORF">AVEN_165189_1</name>
</gene>
<dbReference type="EMBL" id="BGPR01000054">
    <property type="protein sequence ID" value="GBL87585.1"/>
    <property type="molecule type" value="Genomic_DNA"/>
</dbReference>
<organism evidence="1 2">
    <name type="scientific">Araneus ventricosus</name>
    <name type="common">Orbweaver spider</name>
    <name type="synonym">Epeira ventricosa</name>
    <dbReference type="NCBI Taxonomy" id="182803"/>
    <lineage>
        <taxon>Eukaryota</taxon>
        <taxon>Metazoa</taxon>
        <taxon>Ecdysozoa</taxon>
        <taxon>Arthropoda</taxon>
        <taxon>Chelicerata</taxon>
        <taxon>Arachnida</taxon>
        <taxon>Araneae</taxon>
        <taxon>Araneomorphae</taxon>
        <taxon>Entelegynae</taxon>
        <taxon>Araneoidea</taxon>
        <taxon>Araneidae</taxon>
        <taxon>Araneus</taxon>
    </lineage>
</organism>
<dbReference type="OrthoDB" id="1681765at2759"/>
<name>A0A4Y2B8E3_ARAVE</name>
<comment type="caution">
    <text evidence="1">The sequence shown here is derived from an EMBL/GenBank/DDBJ whole genome shotgun (WGS) entry which is preliminary data.</text>
</comment>
<dbReference type="AlphaFoldDB" id="A0A4Y2B8E3"/>
<accession>A0A4Y2B8E3</accession>
<evidence type="ECO:0000313" key="2">
    <source>
        <dbReference type="Proteomes" id="UP000499080"/>
    </source>
</evidence>